<evidence type="ECO:0000256" key="2">
    <source>
        <dbReference type="ARBA" id="ARBA00022771"/>
    </source>
</evidence>
<gene>
    <name evidence="5" type="ORF">IC602_06440</name>
</gene>
<name>A0ABR7VJZ7_VIRHA</name>
<sequence length="108" mass="12388">METHGFQVKGAIDAETRCKHYYSEADRVAIKFFCCNSYYPCYQCHREYGCGQTALWPREKFDEKAILCGNCGAELTIDNYFEAESACPLCRASFNPGCKLHKHLYFSS</sequence>
<dbReference type="Proteomes" id="UP000621631">
    <property type="component" value="Unassembled WGS sequence"/>
</dbReference>
<dbReference type="PANTHER" id="PTHR28082">
    <property type="entry name" value="ZINC FINGER PROTEIN"/>
    <property type="match status" value="1"/>
</dbReference>
<reference evidence="5 6" key="1">
    <citation type="submission" date="2020-09" db="EMBL/GenBank/DDBJ databases">
        <title>Draft Genome Sequences of Oil-Oxidizing Bacteria Halomonas titanicae, Marinobacter lutaoensis, and Virgibacillus halodenitrificans Isolated from Highly Saline Environments.</title>
        <authorList>
            <person name="Grouzdev D.S."/>
            <person name="Sokolova D.S."/>
            <person name="Semenova E.M."/>
            <person name="Borzenkov I.A."/>
            <person name="Bidzhieva S.K."/>
            <person name="Poltaraus A.B."/>
            <person name="Nazina T.N."/>
        </authorList>
    </citation>
    <scope>NUCLEOTIDE SEQUENCE [LARGE SCALE GENOMIC DNA]</scope>
    <source>
        <strain evidence="5 6">VKM B-3472D</strain>
    </source>
</reference>
<evidence type="ECO:0000313" key="6">
    <source>
        <dbReference type="Proteomes" id="UP000621631"/>
    </source>
</evidence>
<dbReference type="PROSITE" id="PS51266">
    <property type="entry name" value="ZF_CHY"/>
    <property type="match status" value="1"/>
</dbReference>
<dbReference type="InterPro" id="IPR037274">
    <property type="entry name" value="Znf_CHY_sf"/>
</dbReference>
<evidence type="ECO:0000256" key="1">
    <source>
        <dbReference type="ARBA" id="ARBA00022723"/>
    </source>
</evidence>
<organism evidence="5 6">
    <name type="scientific">Virgibacillus halodenitrificans</name>
    <name type="common">Bacillus halodenitrificans</name>
    <dbReference type="NCBI Taxonomy" id="1482"/>
    <lineage>
        <taxon>Bacteria</taxon>
        <taxon>Bacillati</taxon>
        <taxon>Bacillota</taxon>
        <taxon>Bacilli</taxon>
        <taxon>Bacillales</taxon>
        <taxon>Bacillaceae</taxon>
        <taxon>Virgibacillus</taxon>
    </lineage>
</organism>
<comment type="caution">
    <text evidence="5">The sequence shown here is derived from an EMBL/GenBank/DDBJ whole genome shotgun (WGS) entry which is preliminary data.</text>
</comment>
<evidence type="ECO:0000256" key="3">
    <source>
        <dbReference type="ARBA" id="ARBA00022833"/>
    </source>
</evidence>
<dbReference type="EMBL" id="JACWEZ010000003">
    <property type="protein sequence ID" value="MBD1222241.1"/>
    <property type="molecule type" value="Genomic_DNA"/>
</dbReference>
<dbReference type="PANTHER" id="PTHR28082:SF1">
    <property type="entry name" value="HELPER OF TIM PROTEIN 13"/>
    <property type="match status" value="1"/>
</dbReference>
<dbReference type="RefSeq" id="WP_019376021.1">
    <property type="nucleotide sequence ID" value="NZ_FUHR01000008.1"/>
</dbReference>
<evidence type="ECO:0000259" key="4">
    <source>
        <dbReference type="PROSITE" id="PS51266"/>
    </source>
</evidence>
<keyword evidence="1" id="KW-0479">Metal-binding</keyword>
<dbReference type="PIRSF" id="PIRSF017292">
    <property type="entry name" value="UCP017292_Znf_CHY"/>
    <property type="match status" value="1"/>
</dbReference>
<keyword evidence="6" id="KW-1185">Reference proteome</keyword>
<accession>A0ABR7VJZ7</accession>
<proteinExistence type="predicted"/>
<dbReference type="Pfam" id="PF05495">
    <property type="entry name" value="zf-CHY"/>
    <property type="match status" value="1"/>
</dbReference>
<dbReference type="InterPro" id="IPR016694">
    <property type="entry name" value="UCP017292"/>
</dbReference>
<protein>
    <recommendedName>
        <fullName evidence="4">CHY-type domain-containing protein</fullName>
    </recommendedName>
</protein>
<evidence type="ECO:0000313" key="5">
    <source>
        <dbReference type="EMBL" id="MBD1222241.1"/>
    </source>
</evidence>
<keyword evidence="2" id="KW-0863">Zinc-finger</keyword>
<keyword evidence="3" id="KW-0862">Zinc</keyword>
<dbReference type="InterPro" id="IPR052604">
    <property type="entry name" value="Mito_Tim_assembly_helper"/>
</dbReference>
<dbReference type="InterPro" id="IPR008913">
    <property type="entry name" value="Znf_CHY"/>
</dbReference>
<dbReference type="SUPFAM" id="SSF161219">
    <property type="entry name" value="CHY zinc finger-like"/>
    <property type="match status" value="1"/>
</dbReference>
<feature type="domain" description="CHY-type" evidence="4">
    <location>
        <begin position="11"/>
        <end position="92"/>
    </location>
</feature>